<dbReference type="PROSITE" id="PS50944">
    <property type="entry name" value="HTH_DTXR"/>
    <property type="match status" value="1"/>
</dbReference>
<sequence>MNKRTHIAGTITSSKEDYLERIYDLSKKQDDGHVRSVDVARALNVSRASVNKSLVGLKEDGYIEQEPYGTITLTKKGKTIAKEVRTRHNALRSFLVNVLKVDYDTADMDACEMEHAISKKTAEKLYAYLKELGISDCSAEEK</sequence>
<dbReference type="SUPFAM" id="SSF46785">
    <property type="entry name" value="Winged helix' DNA-binding domain"/>
    <property type="match status" value="1"/>
</dbReference>
<dbReference type="SUPFAM" id="SSF47979">
    <property type="entry name" value="Iron-dependent repressor protein, dimerization domain"/>
    <property type="match status" value="1"/>
</dbReference>
<evidence type="ECO:0000256" key="3">
    <source>
        <dbReference type="ARBA" id="ARBA00023015"/>
    </source>
</evidence>
<dbReference type="GO" id="GO:0003677">
    <property type="term" value="F:DNA binding"/>
    <property type="evidence" value="ECO:0007669"/>
    <property type="project" value="UniProtKB-KW"/>
</dbReference>
<gene>
    <name evidence="8" type="ORF">IFE08_13815</name>
</gene>
<dbReference type="SMART" id="SM00529">
    <property type="entry name" value="HTH_DTXR"/>
    <property type="match status" value="1"/>
</dbReference>
<organism evidence="8 9">
    <name type="scientific">Treponema pedis</name>
    <dbReference type="NCBI Taxonomy" id="409322"/>
    <lineage>
        <taxon>Bacteria</taxon>
        <taxon>Pseudomonadati</taxon>
        <taxon>Spirochaetota</taxon>
        <taxon>Spirochaetia</taxon>
        <taxon>Spirochaetales</taxon>
        <taxon>Treponemataceae</taxon>
        <taxon>Treponema</taxon>
    </lineage>
</organism>
<keyword evidence="3" id="KW-0805">Transcription regulation</keyword>
<dbReference type="Gene3D" id="1.10.10.10">
    <property type="entry name" value="Winged helix-like DNA-binding domain superfamily/Winged helix DNA-binding domain"/>
    <property type="match status" value="1"/>
</dbReference>
<protein>
    <recommendedName>
        <fullName evidence="2">Transcriptional regulator MntR</fullName>
    </recommendedName>
</protein>
<reference evidence="8 9" key="1">
    <citation type="submission" date="2020-09" db="EMBL/GenBank/DDBJ databases">
        <title>Characterization of Treponema spp. from bovine digital dermatitis in Korea.</title>
        <authorList>
            <person name="Espiritu H.M."/>
            <person name="Cho Y.I."/>
            <person name="Mamuad L."/>
        </authorList>
    </citation>
    <scope>NUCLEOTIDE SEQUENCE [LARGE SCALE GENOMIC DNA]</scope>
    <source>
        <strain evidence="8 9">KS1</strain>
    </source>
</reference>
<evidence type="ECO:0000259" key="7">
    <source>
        <dbReference type="PROSITE" id="PS50944"/>
    </source>
</evidence>
<dbReference type="Gene3D" id="1.10.60.10">
    <property type="entry name" value="Iron dependent repressor, metal binding and dimerisation domain"/>
    <property type="match status" value="1"/>
</dbReference>
<dbReference type="PANTHER" id="PTHR33238:SF7">
    <property type="entry name" value="IRON-DEPENDENT TRANSCRIPTIONAL REGULATOR"/>
    <property type="match status" value="1"/>
</dbReference>
<dbReference type="AlphaFoldDB" id="A0A7S6WPR1"/>
<dbReference type="InterPro" id="IPR050536">
    <property type="entry name" value="DtxR_MntR_Metal-Reg"/>
</dbReference>
<evidence type="ECO:0000256" key="2">
    <source>
        <dbReference type="ARBA" id="ARBA00022386"/>
    </source>
</evidence>
<dbReference type="GeneID" id="301089455"/>
<dbReference type="InterPro" id="IPR022687">
    <property type="entry name" value="HTH_DTXR"/>
</dbReference>
<dbReference type="GO" id="GO:0003700">
    <property type="term" value="F:DNA-binding transcription factor activity"/>
    <property type="evidence" value="ECO:0007669"/>
    <property type="project" value="InterPro"/>
</dbReference>
<accession>A0A7S6WPR1</accession>
<evidence type="ECO:0000313" key="8">
    <source>
        <dbReference type="EMBL" id="QOW60834.1"/>
    </source>
</evidence>
<dbReference type="InterPro" id="IPR036421">
    <property type="entry name" value="Fe_dep_repressor_sf"/>
</dbReference>
<dbReference type="InterPro" id="IPR036390">
    <property type="entry name" value="WH_DNA-bd_sf"/>
</dbReference>
<feature type="domain" description="HTH dtxR-type" evidence="7">
    <location>
        <begin position="11"/>
        <end position="74"/>
    </location>
</feature>
<evidence type="ECO:0000256" key="5">
    <source>
        <dbReference type="ARBA" id="ARBA00023163"/>
    </source>
</evidence>
<dbReference type="EMBL" id="CP061839">
    <property type="protein sequence ID" value="QOW60834.1"/>
    <property type="molecule type" value="Genomic_DNA"/>
</dbReference>
<comment type="similarity">
    <text evidence="1">Belongs to the DtxR/MntR family.</text>
</comment>
<dbReference type="Pfam" id="PF02742">
    <property type="entry name" value="Fe_dep_repr_C"/>
    <property type="match status" value="1"/>
</dbReference>
<evidence type="ECO:0000256" key="6">
    <source>
        <dbReference type="ARBA" id="ARBA00025185"/>
    </source>
</evidence>
<name>A0A7S6WPR1_9SPIR</name>
<comment type="function">
    <text evidence="6">In the presence of manganese, represses expression of mntH and mntS. Up-regulates expression of mntP.</text>
</comment>
<dbReference type="GO" id="GO:0046983">
    <property type="term" value="F:protein dimerization activity"/>
    <property type="evidence" value="ECO:0007669"/>
    <property type="project" value="InterPro"/>
</dbReference>
<dbReference type="InterPro" id="IPR036388">
    <property type="entry name" value="WH-like_DNA-bd_sf"/>
</dbReference>
<dbReference type="InterPro" id="IPR001367">
    <property type="entry name" value="Fe_dep_repressor"/>
</dbReference>
<proteinExistence type="inferred from homology"/>
<dbReference type="RefSeq" id="WP_020964593.1">
    <property type="nucleotide sequence ID" value="NZ_CP045670.1"/>
</dbReference>
<dbReference type="Proteomes" id="UP000593915">
    <property type="component" value="Chromosome"/>
</dbReference>
<evidence type="ECO:0000256" key="4">
    <source>
        <dbReference type="ARBA" id="ARBA00023125"/>
    </source>
</evidence>
<evidence type="ECO:0000256" key="1">
    <source>
        <dbReference type="ARBA" id="ARBA00007871"/>
    </source>
</evidence>
<dbReference type="PANTHER" id="PTHR33238">
    <property type="entry name" value="IRON (METAL) DEPENDENT REPRESSOR, DTXR FAMILY"/>
    <property type="match status" value="1"/>
</dbReference>
<keyword evidence="4" id="KW-0238">DNA-binding</keyword>
<keyword evidence="5" id="KW-0804">Transcription</keyword>
<evidence type="ECO:0000313" key="9">
    <source>
        <dbReference type="Proteomes" id="UP000593915"/>
    </source>
</evidence>
<dbReference type="GO" id="GO:0046914">
    <property type="term" value="F:transition metal ion binding"/>
    <property type="evidence" value="ECO:0007669"/>
    <property type="project" value="InterPro"/>
</dbReference>
<dbReference type="Pfam" id="PF01325">
    <property type="entry name" value="Fe_dep_repress"/>
    <property type="match status" value="1"/>
</dbReference>
<dbReference type="InterPro" id="IPR022689">
    <property type="entry name" value="Iron_dep_repressor"/>
</dbReference>